<sequence length="232" mass="26121">MTRLTLRTTVLLLGAIPFGVLAALTTISTPPLKVLLTGEVQTFRQYGSDLPELGASPTAAPVLRARFWPFKKKVGKLSQFPETIGVRICFPFERSLAILMSPASSQSEQARELNETDKDLIRETNELIYQLNREVAECTCDLLTKLELLLKAETDWARLNELRRLLNLFTQLQENYGSEFPNGVVDKLREKVTLLVLASVLWSLEACESQRVSMESTGSEYYYLCKDGAGRR</sequence>
<protein>
    <submittedName>
        <fullName evidence="1">Uncharacterized protein</fullName>
    </submittedName>
</protein>
<dbReference type="AlphaFoldDB" id="A0AA38NY70"/>
<reference evidence="1" key="1">
    <citation type="submission" date="2022-08" db="EMBL/GenBank/DDBJ databases">
        <authorList>
            <consortium name="DOE Joint Genome Institute"/>
            <person name="Min B."/>
            <person name="Riley R."/>
            <person name="Sierra-Patev S."/>
            <person name="Naranjo-Ortiz M."/>
            <person name="Looney B."/>
            <person name="Konkel Z."/>
            <person name="Slot J.C."/>
            <person name="Sakamoto Y."/>
            <person name="Steenwyk J.L."/>
            <person name="Rokas A."/>
            <person name="Carro J."/>
            <person name="Camarero S."/>
            <person name="Ferreira P."/>
            <person name="Molpeceres G."/>
            <person name="Ruiz-Duenas F.J."/>
            <person name="Serrano A."/>
            <person name="Henrissat B."/>
            <person name="Drula E."/>
            <person name="Hughes K.W."/>
            <person name="Mata J.L."/>
            <person name="Ishikawa N.K."/>
            <person name="Vargas-Isla R."/>
            <person name="Ushijima S."/>
            <person name="Smith C.A."/>
            <person name="Ahrendt S."/>
            <person name="Andreopoulos W."/>
            <person name="He G."/>
            <person name="Labutti K."/>
            <person name="Lipzen A."/>
            <person name="Ng V."/>
            <person name="Sandor L."/>
            <person name="Barry K."/>
            <person name="Martinez A.T."/>
            <person name="Xiao Y."/>
            <person name="Gibbons J.G."/>
            <person name="Terashima K."/>
            <person name="Hibbett D.S."/>
            <person name="Grigoriev I.V."/>
        </authorList>
    </citation>
    <scope>NUCLEOTIDE SEQUENCE</scope>
    <source>
        <strain evidence="1">TFB9207</strain>
    </source>
</reference>
<gene>
    <name evidence="1" type="ORF">F5878DRAFT_646467</name>
</gene>
<dbReference type="Proteomes" id="UP001163846">
    <property type="component" value="Unassembled WGS sequence"/>
</dbReference>
<evidence type="ECO:0000313" key="2">
    <source>
        <dbReference type="Proteomes" id="UP001163846"/>
    </source>
</evidence>
<name>A0AA38NY70_9AGAR</name>
<dbReference type="EMBL" id="MU806849">
    <property type="protein sequence ID" value="KAJ3832807.1"/>
    <property type="molecule type" value="Genomic_DNA"/>
</dbReference>
<keyword evidence="2" id="KW-1185">Reference proteome</keyword>
<accession>A0AA38NY70</accession>
<comment type="caution">
    <text evidence="1">The sequence shown here is derived from an EMBL/GenBank/DDBJ whole genome shotgun (WGS) entry which is preliminary data.</text>
</comment>
<evidence type="ECO:0000313" key="1">
    <source>
        <dbReference type="EMBL" id="KAJ3832807.1"/>
    </source>
</evidence>
<proteinExistence type="predicted"/>
<organism evidence="1 2">
    <name type="scientific">Lentinula raphanica</name>
    <dbReference type="NCBI Taxonomy" id="153919"/>
    <lineage>
        <taxon>Eukaryota</taxon>
        <taxon>Fungi</taxon>
        <taxon>Dikarya</taxon>
        <taxon>Basidiomycota</taxon>
        <taxon>Agaricomycotina</taxon>
        <taxon>Agaricomycetes</taxon>
        <taxon>Agaricomycetidae</taxon>
        <taxon>Agaricales</taxon>
        <taxon>Marasmiineae</taxon>
        <taxon>Omphalotaceae</taxon>
        <taxon>Lentinula</taxon>
    </lineage>
</organism>